<dbReference type="Pfam" id="PF00583">
    <property type="entry name" value="Acetyltransf_1"/>
    <property type="match status" value="1"/>
</dbReference>
<gene>
    <name evidence="4" type="ORF">TVAG_447910</name>
</gene>
<dbReference type="KEGG" id="tva:4774843"/>
<dbReference type="VEuPathDB" id="TrichDB:TVAGG3_1000480"/>
<evidence type="ECO:0000313" key="5">
    <source>
        <dbReference type="Proteomes" id="UP000001542"/>
    </source>
</evidence>
<reference evidence="4" key="2">
    <citation type="journal article" date="2007" name="Science">
        <title>Draft genome sequence of the sexually transmitted pathogen Trichomonas vaginalis.</title>
        <authorList>
            <person name="Carlton J.M."/>
            <person name="Hirt R.P."/>
            <person name="Silva J.C."/>
            <person name="Delcher A.L."/>
            <person name="Schatz M."/>
            <person name="Zhao Q."/>
            <person name="Wortman J.R."/>
            <person name="Bidwell S.L."/>
            <person name="Alsmark U.C.M."/>
            <person name="Besteiro S."/>
            <person name="Sicheritz-Ponten T."/>
            <person name="Noel C.J."/>
            <person name="Dacks J.B."/>
            <person name="Foster P.G."/>
            <person name="Simillion C."/>
            <person name="Van de Peer Y."/>
            <person name="Miranda-Saavedra D."/>
            <person name="Barton G.J."/>
            <person name="Westrop G.D."/>
            <person name="Mueller S."/>
            <person name="Dessi D."/>
            <person name="Fiori P.L."/>
            <person name="Ren Q."/>
            <person name="Paulsen I."/>
            <person name="Zhang H."/>
            <person name="Bastida-Corcuera F.D."/>
            <person name="Simoes-Barbosa A."/>
            <person name="Brown M.T."/>
            <person name="Hayes R.D."/>
            <person name="Mukherjee M."/>
            <person name="Okumura C.Y."/>
            <person name="Schneider R."/>
            <person name="Smith A.J."/>
            <person name="Vanacova S."/>
            <person name="Villalvazo M."/>
            <person name="Haas B.J."/>
            <person name="Pertea M."/>
            <person name="Feldblyum T.V."/>
            <person name="Utterback T.R."/>
            <person name="Shu C.L."/>
            <person name="Osoegawa K."/>
            <person name="de Jong P.J."/>
            <person name="Hrdy I."/>
            <person name="Horvathova L."/>
            <person name="Zubacova Z."/>
            <person name="Dolezal P."/>
            <person name="Malik S.B."/>
            <person name="Logsdon J.M. Jr."/>
            <person name="Henze K."/>
            <person name="Gupta A."/>
            <person name="Wang C.C."/>
            <person name="Dunne R.L."/>
            <person name="Upcroft J.A."/>
            <person name="Upcroft P."/>
            <person name="White O."/>
            <person name="Salzberg S.L."/>
            <person name="Tang P."/>
            <person name="Chiu C.-H."/>
            <person name="Lee Y.-S."/>
            <person name="Embley T.M."/>
            <person name="Coombs G.H."/>
            <person name="Mottram J.C."/>
            <person name="Tachezy J."/>
            <person name="Fraser-Liggett C.M."/>
            <person name="Johnson P.J."/>
        </authorList>
    </citation>
    <scope>NUCLEOTIDE SEQUENCE [LARGE SCALE GENOMIC DNA]</scope>
    <source>
        <strain evidence="4">G3</strain>
    </source>
</reference>
<dbReference type="GO" id="GO:0006048">
    <property type="term" value="P:UDP-N-acetylglucosamine biosynthetic process"/>
    <property type="evidence" value="ECO:0000318"/>
    <property type="project" value="GO_Central"/>
</dbReference>
<dbReference type="PANTHER" id="PTHR43420">
    <property type="entry name" value="ACETYLTRANSFERASE"/>
    <property type="match status" value="1"/>
</dbReference>
<evidence type="ECO:0000259" key="3">
    <source>
        <dbReference type="PROSITE" id="PS51186"/>
    </source>
</evidence>
<dbReference type="PROSITE" id="PS51186">
    <property type="entry name" value="GNAT"/>
    <property type="match status" value="1"/>
</dbReference>
<accession>A2DS62</accession>
<dbReference type="RefSeq" id="XP_001329055.1">
    <property type="nucleotide sequence ID" value="XM_001329020.1"/>
</dbReference>
<sequence length="162" mass="17943">MSSGIKVRNASYNDGSFIKKCLASLVNVSIGTNQEYKFPKFDSIYKHVLKNPDETPIFIAEKNGTPIGCAMCNRLYTLELSCKSLNIADLIVDENYRGHGVGKILMEHLKKYAKENDYGALEALTPAPTSVKAKERLAFYEKHGFFQVGTGIICVLDGVTIE</sequence>
<feature type="domain" description="N-acetyltransferase" evidence="3">
    <location>
        <begin position="5"/>
        <end position="162"/>
    </location>
</feature>
<reference evidence="4" key="1">
    <citation type="submission" date="2006-10" db="EMBL/GenBank/DDBJ databases">
        <authorList>
            <person name="Amadeo P."/>
            <person name="Zhao Q."/>
            <person name="Wortman J."/>
            <person name="Fraser-Liggett C."/>
            <person name="Carlton J."/>
        </authorList>
    </citation>
    <scope>NUCLEOTIDE SEQUENCE</scope>
    <source>
        <strain evidence="4">G3</strain>
    </source>
</reference>
<name>A2DS62_TRIV3</name>
<dbReference type="SMR" id="A2DS62"/>
<evidence type="ECO:0000256" key="1">
    <source>
        <dbReference type="ARBA" id="ARBA00022679"/>
    </source>
</evidence>
<dbReference type="SUPFAM" id="SSF55729">
    <property type="entry name" value="Acyl-CoA N-acyltransferases (Nat)"/>
    <property type="match status" value="1"/>
</dbReference>
<dbReference type="InParanoid" id="A2DS62"/>
<dbReference type="Gene3D" id="3.40.630.30">
    <property type="match status" value="1"/>
</dbReference>
<dbReference type="GO" id="GO:0004343">
    <property type="term" value="F:glucosamine 6-phosphate N-acetyltransferase activity"/>
    <property type="evidence" value="ECO:0000318"/>
    <property type="project" value="GO_Central"/>
</dbReference>
<protein>
    <submittedName>
        <fullName evidence="4">Acetyltransferase, GNAT family protein</fullName>
    </submittedName>
</protein>
<dbReference type="VEuPathDB" id="TrichDB:TVAG_447910"/>
<proteinExistence type="predicted"/>
<keyword evidence="2" id="KW-0012">Acyltransferase</keyword>
<dbReference type="PANTHER" id="PTHR43420:SF47">
    <property type="entry name" value="N-ACETYLTRANSFERASE DOMAIN-CONTAINING PROTEIN"/>
    <property type="match status" value="1"/>
</dbReference>
<keyword evidence="1" id="KW-0808">Transferase</keyword>
<dbReference type="Proteomes" id="UP000001542">
    <property type="component" value="Unassembled WGS sequence"/>
</dbReference>
<dbReference type="OrthoDB" id="41532at2759"/>
<dbReference type="AlphaFoldDB" id="A2DS62"/>
<dbReference type="EMBL" id="DS113238">
    <property type="protein sequence ID" value="EAY16832.1"/>
    <property type="molecule type" value="Genomic_DNA"/>
</dbReference>
<evidence type="ECO:0000313" key="4">
    <source>
        <dbReference type="EMBL" id="EAY16832.1"/>
    </source>
</evidence>
<organism evidence="4 5">
    <name type="scientific">Trichomonas vaginalis (strain ATCC PRA-98 / G3)</name>
    <dbReference type="NCBI Taxonomy" id="412133"/>
    <lineage>
        <taxon>Eukaryota</taxon>
        <taxon>Metamonada</taxon>
        <taxon>Parabasalia</taxon>
        <taxon>Trichomonadida</taxon>
        <taxon>Trichomonadidae</taxon>
        <taxon>Trichomonas</taxon>
    </lineage>
</organism>
<keyword evidence="5" id="KW-1185">Reference proteome</keyword>
<dbReference type="InterPro" id="IPR050680">
    <property type="entry name" value="YpeA/RimI_acetyltransf"/>
</dbReference>
<evidence type="ECO:0000256" key="2">
    <source>
        <dbReference type="ARBA" id="ARBA00023315"/>
    </source>
</evidence>
<dbReference type="CDD" id="cd04301">
    <property type="entry name" value="NAT_SF"/>
    <property type="match status" value="1"/>
</dbReference>
<dbReference type="InterPro" id="IPR016181">
    <property type="entry name" value="Acyl_CoA_acyltransferase"/>
</dbReference>
<dbReference type="InterPro" id="IPR000182">
    <property type="entry name" value="GNAT_dom"/>
</dbReference>